<evidence type="ECO:0000256" key="3">
    <source>
        <dbReference type="ARBA" id="ARBA00022989"/>
    </source>
</evidence>
<dbReference type="GO" id="GO:0016020">
    <property type="term" value="C:membrane"/>
    <property type="evidence" value="ECO:0007669"/>
    <property type="project" value="UniProtKB-SubCell"/>
</dbReference>
<dbReference type="Pfam" id="PF01061">
    <property type="entry name" value="ABC2_membrane"/>
    <property type="match status" value="1"/>
</dbReference>
<dbReference type="GO" id="GO:0140359">
    <property type="term" value="F:ABC-type transporter activity"/>
    <property type="evidence" value="ECO:0007669"/>
    <property type="project" value="InterPro"/>
</dbReference>
<comment type="caution">
    <text evidence="7">The sequence shown here is derived from an EMBL/GenBank/DDBJ whole genome shotgun (WGS) entry which is preliminary data.</text>
</comment>
<keyword evidence="3 5" id="KW-1133">Transmembrane helix</keyword>
<evidence type="ECO:0000313" key="8">
    <source>
        <dbReference type="Proteomes" id="UP000632195"/>
    </source>
</evidence>
<proteinExistence type="predicted"/>
<feature type="transmembrane region" description="Helical" evidence="5">
    <location>
        <begin position="164"/>
        <end position="183"/>
    </location>
</feature>
<organism evidence="7 8">
    <name type="scientific">Thermogymnomonas acidicola</name>
    <dbReference type="NCBI Taxonomy" id="399579"/>
    <lineage>
        <taxon>Archaea</taxon>
        <taxon>Methanobacteriati</taxon>
        <taxon>Thermoplasmatota</taxon>
        <taxon>Thermoplasmata</taxon>
        <taxon>Thermoplasmatales</taxon>
        <taxon>Thermogymnomonas</taxon>
    </lineage>
</organism>
<feature type="transmembrane region" description="Helical" evidence="5">
    <location>
        <begin position="217"/>
        <end position="238"/>
    </location>
</feature>
<dbReference type="RefSeq" id="WP_229657559.1">
    <property type="nucleotide sequence ID" value="NZ_BMNY01000002.1"/>
</dbReference>
<dbReference type="Proteomes" id="UP000632195">
    <property type="component" value="Unassembled WGS sequence"/>
</dbReference>
<dbReference type="EMBL" id="BMNY01000002">
    <property type="protein sequence ID" value="GGM77464.1"/>
    <property type="molecule type" value="Genomic_DNA"/>
</dbReference>
<dbReference type="PANTHER" id="PTHR43229">
    <property type="entry name" value="NODULATION PROTEIN J"/>
    <property type="match status" value="1"/>
</dbReference>
<protein>
    <submittedName>
        <fullName evidence="7">Multidrug ABC transporter permease</fullName>
    </submittedName>
</protein>
<accession>A0AA37F9U0</accession>
<name>A0AA37F9U0_9ARCH</name>
<feature type="transmembrane region" description="Helical" evidence="5">
    <location>
        <begin position="131"/>
        <end position="152"/>
    </location>
</feature>
<feature type="transmembrane region" description="Helical" evidence="5">
    <location>
        <begin position="190"/>
        <end position="211"/>
    </location>
</feature>
<sequence length="245" mass="26839">MERHIVPQINASILVNAVYAMVNYPVVLVNTLLAPLSMLAVVTFATHGGLIRVASEGALIMLMVSSGTSLQGDLSHLKNDMRLQDMVVSSPTSALTYVFGMAVSEIVYSVPSILVLALISSFFLHLGPLQLLFFILDLALVFTFSITLGFMLSTFSSDIVQSWAFSRLISPILSTLPPVYYPITYIPFPFRYLAFISPTTYAAAIAQNLAGLRQSPLPIWADWTVLVAVTAVMLFIGAKKSKWRE</sequence>
<gene>
    <name evidence="7" type="ORF">GCM10007108_14540</name>
</gene>
<dbReference type="InterPro" id="IPR051784">
    <property type="entry name" value="Nod_factor_ABC_transporter"/>
</dbReference>
<comment type="subcellular location">
    <subcellularLocation>
        <location evidence="1">Membrane</location>
        <topology evidence="1">Multi-pass membrane protein</topology>
    </subcellularLocation>
</comment>
<keyword evidence="2 5" id="KW-0812">Transmembrane</keyword>
<evidence type="ECO:0000256" key="4">
    <source>
        <dbReference type="ARBA" id="ARBA00023136"/>
    </source>
</evidence>
<keyword evidence="8" id="KW-1185">Reference proteome</keyword>
<dbReference type="InterPro" id="IPR013525">
    <property type="entry name" value="ABC2_TM"/>
</dbReference>
<dbReference type="PANTHER" id="PTHR43229:SF3">
    <property type="entry name" value="ABC-TYPE MULTIDRUG TRANSPORT SYSTEM, PERMEASE COMPONENT"/>
    <property type="match status" value="1"/>
</dbReference>
<evidence type="ECO:0000313" key="7">
    <source>
        <dbReference type="EMBL" id="GGM77464.1"/>
    </source>
</evidence>
<dbReference type="AlphaFoldDB" id="A0AA37F9U0"/>
<keyword evidence="4 5" id="KW-0472">Membrane</keyword>
<evidence type="ECO:0000256" key="2">
    <source>
        <dbReference type="ARBA" id="ARBA00022692"/>
    </source>
</evidence>
<reference evidence="7" key="1">
    <citation type="journal article" date="2014" name="Int. J. Syst. Evol. Microbiol.">
        <title>Complete genome sequence of Corynebacterium casei LMG S-19264T (=DSM 44701T), isolated from a smear-ripened cheese.</title>
        <authorList>
            <consortium name="US DOE Joint Genome Institute (JGI-PGF)"/>
            <person name="Walter F."/>
            <person name="Albersmeier A."/>
            <person name="Kalinowski J."/>
            <person name="Ruckert C."/>
        </authorList>
    </citation>
    <scope>NUCLEOTIDE SEQUENCE</scope>
    <source>
        <strain evidence="7">JCM 13583</strain>
    </source>
</reference>
<reference evidence="7" key="2">
    <citation type="submission" date="2022-09" db="EMBL/GenBank/DDBJ databases">
        <authorList>
            <person name="Sun Q."/>
            <person name="Ohkuma M."/>
        </authorList>
    </citation>
    <scope>NUCLEOTIDE SEQUENCE</scope>
    <source>
        <strain evidence="7">JCM 13583</strain>
    </source>
</reference>
<evidence type="ECO:0000259" key="6">
    <source>
        <dbReference type="Pfam" id="PF01061"/>
    </source>
</evidence>
<feature type="transmembrane region" description="Helical" evidence="5">
    <location>
        <begin position="94"/>
        <end position="119"/>
    </location>
</feature>
<evidence type="ECO:0000256" key="1">
    <source>
        <dbReference type="ARBA" id="ARBA00004141"/>
    </source>
</evidence>
<evidence type="ECO:0000256" key="5">
    <source>
        <dbReference type="SAM" id="Phobius"/>
    </source>
</evidence>
<feature type="domain" description="ABC-2 type transporter transmembrane" evidence="6">
    <location>
        <begin position="24"/>
        <end position="204"/>
    </location>
</feature>